<evidence type="ECO:0000313" key="10">
    <source>
        <dbReference type="Proteomes" id="UP000295726"/>
    </source>
</evidence>
<dbReference type="Pfam" id="PF00528">
    <property type="entry name" value="BPD_transp_1"/>
    <property type="match status" value="1"/>
</dbReference>
<protein>
    <submittedName>
        <fullName evidence="9">Carbohydrate ABC transporter membrane protein 2 (CUT1 family)</fullName>
    </submittedName>
</protein>
<dbReference type="GO" id="GO:0055085">
    <property type="term" value="P:transmembrane transport"/>
    <property type="evidence" value="ECO:0007669"/>
    <property type="project" value="InterPro"/>
</dbReference>
<gene>
    <name evidence="9" type="ORF">EDD59_12054</name>
</gene>
<dbReference type="InterPro" id="IPR000515">
    <property type="entry name" value="MetI-like"/>
</dbReference>
<comment type="similarity">
    <text evidence="7">Belongs to the binding-protein-dependent transport system permease family.</text>
</comment>
<evidence type="ECO:0000256" key="4">
    <source>
        <dbReference type="ARBA" id="ARBA00022692"/>
    </source>
</evidence>
<feature type="transmembrane region" description="Helical" evidence="7">
    <location>
        <begin position="258"/>
        <end position="280"/>
    </location>
</feature>
<keyword evidence="6 7" id="KW-0472">Membrane</keyword>
<evidence type="ECO:0000256" key="2">
    <source>
        <dbReference type="ARBA" id="ARBA00022448"/>
    </source>
</evidence>
<feature type="transmembrane region" description="Helical" evidence="7">
    <location>
        <begin position="95"/>
        <end position="116"/>
    </location>
</feature>
<feature type="transmembrane region" description="Helical" evidence="7">
    <location>
        <begin position="155"/>
        <end position="176"/>
    </location>
</feature>
<keyword evidence="3" id="KW-1003">Cell membrane</keyword>
<evidence type="ECO:0000313" key="9">
    <source>
        <dbReference type="EMBL" id="TCS77132.1"/>
    </source>
</evidence>
<evidence type="ECO:0000256" key="6">
    <source>
        <dbReference type="ARBA" id="ARBA00023136"/>
    </source>
</evidence>
<dbReference type="GO" id="GO:0005886">
    <property type="term" value="C:plasma membrane"/>
    <property type="evidence" value="ECO:0007669"/>
    <property type="project" value="UniProtKB-SubCell"/>
</dbReference>
<dbReference type="InterPro" id="IPR035906">
    <property type="entry name" value="MetI-like_sf"/>
</dbReference>
<comment type="subcellular location">
    <subcellularLocation>
        <location evidence="1 7">Cell membrane</location>
        <topology evidence="1 7">Multi-pass membrane protein</topology>
    </subcellularLocation>
</comment>
<dbReference type="AlphaFoldDB" id="A0A4V2URB9"/>
<evidence type="ECO:0000256" key="1">
    <source>
        <dbReference type="ARBA" id="ARBA00004651"/>
    </source>
</evidence>
<dbReference type="Proteomes" id="UP000295726">
    <property type="component" value="Unassembled WGS sequence"/>
</dbReference>
<proteinExistence type="inferred from homology"/>
<feature type="transmembrane region" description="Helical" evidence="7">
    <location>
        <begin position="128"/>
        <end position="149"/>
    </location>
</feature>
<name>A0A4V2URB9_9FIRM</name>
<dbReference type="SUPFAM" id="SSF161098">
    <property type="entry name" value="MetI-like"/>
    <property type="match status" value="1"/>
</dbReference>
<organism evidence="9 10">
    <name type="scientific">Muricomes intestini</name>
    <dbReference type="NCBI Taxonomy" id="1796634"/>
    <lineage>
        <taxon>Bacteria</taxon>
        <taxon>Bacillati</taxon>
        <taxon>Bacillota</taxon>
        <taxon>Clostridia</taxon>
        <taxon>Lachnospirales</taxon>
        <taxon>Lachnospiraceae</taxon>
        <taxon>Muricomes</taxon>
    </lineage>
</organism>
<feature type="transmembrane region" description="Helical" evidence="7">
    <location>
        <begin position="34"/>
        <end position="55"/>
    </location>
</feature>
<evidence type="ECO:0000259" key="8">
    <source>
        <dbReference type="PROSITE" id="PS50928"/>
    </source>
</evidence>
<evidence type="ECO:0000256" key="5">
    <source>
        <dbReference type="ARBA" id="ARBA00022989"/>
    </source>
</evidence>
<dbReference type="RefSeq" id="WP_330572125.1">
    <property type="nucleotide sequence ID" value="NZ_SLZZ01000020.1"/>
</dbReference>
<keyword evidence="4 7" id="KW-0812">Transmembrane</keyword>
<feature type="domain" description="ABC transmembrane type-1" evidence="8">
    <location>
        <begin position="91"/>
        <end position="280"/>
    </location>
</feature>
<keyword evidence="10" id="KW-1185">Reference proteome</keyword>
<reference evidence="9 10" key="1">
    <citation type="submission" date="2019-03" db="EMBL/GenBank/DDBJ databases">
        <title>Genomic Encyclopedia of Type Strains, Phase IV (KMG-IV): sequencing the most valuable type-strain genomes for metagenomic binning, comparative biology and taxonomic classification.</title>
        <authorList>
            <person name="Goeker M."/>
        </authorList>
    </citation>
    <scope>NUCLEOTIDE SEQUENCE [LARGE SCALE GENOMIC DNA]</scope>
    <source>
        <strain evidence="9 10">DSM 29489</strain>
    </source>
</reference>
<dbReference type="EMBL" id="SLZZ01000020">
    <property type="protein sequence ID" value="TCS77132.1"/>
    <property type="molecule type" value="Genomic_DNA"/>
</dbReference>
<keyword evidence="5 7" id="KW-1133">Transmembrane helix</keyword>
<feature type="transmembrane region" description="Helical" evidence="7">
    <location>
        <begin position="205"/>
        <end position="223"/>
    </location>
</feature>
<evidence type="ECO:0000256" key="7">
    <source>
        <dbReference type="RuleBase" id="RU363032"/>
    </source>
</evidence>
<dbReference type="PANTHER" id="PTHR43744:SF12">
    <property type="entry name" value="ABC TRANSPORTER PERMEASE PROTEIN MG189-RELATED"/>
    <property type="match status" value="1"/>
</dbReference>
<dbReference type="Gene3D" id="1.10.3720.10">
    <property type="entry name" value="MetI-like"/>
    <property type="match status" value="1"/>
</dbReference>
<dbReference type="PANTHER" id="PTHR43744">
    <property type="entry name" value="ABC TRANSPORTER PERMEASE PROTEIN MG189-RELATED-RELATED"/>
    <property type="match status" value="1"/>
</dbReference>
<keyword evidence="2 7" id="KW-0813">Transport</keyword>
<feature type="non-terminal residue" evidence="9">
    <location>
        <position position="1"/>
    </location>
</feature>
<evidence type="ECO:0000256" key="3">
    <source>
        <dbReference type="ARBA" id="ARBA00022475"/>
    </source>
</evidence>
<dbReference type="CDD" id="cd06261">
    <property type="entry name" value="TM_PBP2"/>
    <property type="match status" value="1"/>
</dbReference>
<dbReference type="PROSITE" id="PS50928">
    <property type="entry name" value="ABC_TM1"/>
    <property type="match status" value="1"/>
</dbReference>
<sequence>IIGSSLIRIFIFNSFQIGSIYYQRHKIYDTTLNIIAIMIALLIIFPIYILVLSAFKPSSEIFNLSLIPDLSILTFENFVQIFETDFFFRSMLNSLIISVTITIAALFFHSMSGYALAKLHFPGKKLIFGWFMSTMMIPFAVIMIPLFIIVRGMGILNSLWAVILPLLPNAYGIFLYRQFFLDIPESMLEAAKIDGLSHFGIFSKIYLPLSKSITVTLAITFFVTNWNTYLWPLIVTQRQDLWTIQVALANFKGEHTTAWNLILAGAVVAALPTVILFFVFQKYIREGIKTSGSKE</sequence>
<accession>A0A4V2URB9</accession>
<comment type="caution">
    <text evidence="9">The sequence shown here is derived from an EMBL/GenBank/DDBJ whole genome shotgun (WGS) entry which is preliminary data.</text>
</comment>